<dbReference type="PANTHER" id="PTHR45789:SF2">
    <property type="entry name" value="FI18025P1"/>
    <property type="match status" value="1"/>
</dbReference>
<evidence type="ECO:0000256" key="1">
    <source>
        <dbReference type="ARBA" id="ARBA00023125"/>
    </source>
</evidence>
<proteinExistence type="predicted"/>
<protein>
    <recommendedName>
        <fullName evidence="4">HMG box domain-containing protein</fullName>
    </recommendedName>
</protein>
<organism evidence="5 6">
    <name type="scientific">Mycena rosella</name>
    <name type="common">Pink bonnet</name>
    <name type="synonym">Agaricus rosellus</name>
    <dbReference type="NCBI Taxonomy" id="1033263"/>
    <lineage>
        <taxon>Eukaryota</taxon>
        <taxon>Fungi</taxon>
        <taxon>Dikarya</taxon>
        <taxon>Basidiomycota</taxon>
        <taxon>Agaricomycotina</taxon>
        <taxon>Agaricomycetes</taxon>
        <taxon>Agaricomycetidae</taxon>
        <taxon>Agaricales</taxon>
        <taxon>Marasmiineae</taxon>
        <taxon>Mycenaceae</taxon>
        <taxon>Mycena</taxon>
    </lineage>
</organism>
<evidence type="ECO:0000256" key="2">
    <source>
        <dbReference type="ARBA" id="ARBA00023242"/>
    </source>
</evidence>
<keyword evidence="1 3" id="KW-0238">DNA-binding</keyword>
<feature type="non-terminal residue" evidence="5">
    <location>
        <position position="74"/>
    </location>
</feature>
<dbReference type="InterPro" id="IPR009071">
    <property type="entry name" value="HMG_box_dom"/>
</dbReference>
<dbReference type="InterPro" id="IPR051356">
    <property type="entry name" value="SOX/SOX-like_TF"/>
</dbReference>
<dbReference type="EMBL" id="JARKIE010000236">
    <property type="protein sequence ID" value="KAJ7662959.1"/>
    <property type="molecule type" value="Genomic_DNA"/>
</dbReference>
<dbReference type="AlphaFoldDB" id="A0AAD7CU21"/>
<dbReference type="SUPFAM" id="SSF47095">
    <property type="entry name" value="HMG-box"/>
    <property type="match status" value="1"/>
</dbReference>
<dbReference type="Pfam" id="PF00505">
    <property type="entry name" value="HMG_box"/>
    <property type="match status" value="1"/>
</dbReference>
<comment type="caution">
    <text evidence="5">The sequence shown here is derived from an EMBL/GenBank/DDBJ whole genome shotgun (WGS) entry which is preliminary data.</text>
</comment>
<dbReference type="PANTHER" id="PTHR45789">
    <property type="entry name" value="FI18025P1"/>
    <property type="match status" value="1"/>
</dbReference>
<evidence type="ECO:0000256" key="3">
    <source>
        <dbReference type="PROSITE-ProRule" id="PRU00267"/>
    </source>
</evidence>
<keyword evidence="2 3" id="KW-0539">Nucleus</keyword>
<gene>
    <name evidence="5" type="ORF">B0H17DRAFT_887784</name>
</gene>
<dbReference type="InterPro" id="IPR036910">
    <property type="entry name" value="HMG_box_dom_sf"/>
</dbReference>
<dbReference type="CDD" id="cd01389">
    <property type="entry name" value="HMG-box_ROX1-like"/>
    <property type="match status" value="1"/>
</dbReference>
<feature type="DNA-binding region" description="HMG box" evidence="3">
    <location>
        <begin position="2"/>
        <end position="71"/>
    </location>
</feature>
<dbReference type="SMART" id="SM00398">
    <property type="entry name" value="HMG"/>
    <property type="match status" value="1"/>
</dbReference>
<evidence type="ECO:0000313" key="5">
    <source>
        <dbReference type="EMBL" id="KAJ7662959.1"/>
    </source>
</evidence>
<name>A0AAD7CU21_MYCRO</name>
<accession>A0AAD7CU21</accession>
<reference evidence="5" key="1">
    <citation type="submission" date="2023-03" db="EMBL/GenBank/DDBJ databases">
        <title>Massive genome expansion in bonnet fungi (Mycena s.s.) driven by repeated elements and novel gene families across ecological guilds.</title>
        <authorList>
            <consortium name="Lawrence Berkeley National Laboratory"/>
            <person name="Harder C.B."/>
            <person name="Miyauchi S."/>
            <person name="Viragh M."/>
            <person name="Kuo A."/>
            <person name="Thoen E."/>
            <person name="Andreopoulos B."/>
            <person name="Lu D."/>
            <person name="Skrede I."/>
            <person name="Drula E."/>
            <person name="Henrissat B."/>
            <person name="Morin E."/>
            <person name="Kohler A."/>
            <person name="Barry K."/>
            <person name="LaButti K."/>
            <person name="Morin E."/>
            <person name="Salamov A."/>
            <person name="Lipzen A."/>
            <person name="Mereny Z."/>
            <person name="Hegedus B."/>
            <person name="Baldrian P."/>
            <person name="Stursova M."/>
            <person name="Weitz H."/>
            <person name="Taylor A."/>
            <person name="Grigoriev I.V."/>
            <person name="Nagy L.G."/>
            <person name="Martin F."/>
            <person name="Kauserud H."/>
        </authorList>
    </citation>
    <scope>NUCLEOTIDE SEQUENCE</scope>
    <source>
        <strain evidence="5">CBHHK067</strain>
    </source>
</reference>
<feature type="domain" description="HMG box" evidence="4">
    <location>
        <begin position="2"/>
        <end position="71"/>
    </location>
</feature>
<feature type="non-terminal residue" evidence="5">
    <location>
        <position position="1"/>
    </location>
</feature>
<evidence type="ECO:0000313" key="6">
    <source>
        <dbReference type="Proteomes" id="UP001221757"/>
    </source>
</evidence>
<keyword evidence="6" id="KW-1185">Reference proteome</keyword>
<dbReference type="PROSITE" id="PS50118">
    <property type="entry name" value="HMG_BOX_2"/>
    <property type="match status" value="1"/>
</dbReference>
<sequence>HIPRPPNAFILFRSSFIRAGAVPARVEPSHATLSAIAGLTWAALPPVEKGRWHARAKMAREAHRERFPGYAFRP</sequence>
<dbReference type="Proteomes" id="UP001221757">
    <property type="component" value="Unassembled WGS sequence"/>
</dbReference>
<dbReference type="GO" id="GO:0005634">
    <property type="term" value="C:nucleus"/>
    <property type="evidence" value="ECO:0007669"/>
    <property type="project" value="UniProtKB-UniRule"/>
</dbReference>
<dbReference type="GO" id="GO:0000981">
    <property type="term" value="F:DNA-binding transcription factor activity, RNA polymerase II-specific"/>
    <property type="evidence" value="ECO:0007669"/>
    <property type="project" value="TreeGrafter"/>
</dbReference>
<dbReference type="GO" id="GO:0000978">
    <property type="term" value="F:RNA polymerase II cis-regulatory region sequence-specific DNA binding"/>
    <property type="evidence" value="ECO:0007669"/>
    <property type="project" value="TreeGrafter"/>
</dbReference>
<evidence type="ECO:0000259" key="4">
    <source>
        <dbReference type="PROSITE" id="PS50118"/>
    </source>
</evidence>
<dbReference type="Gene3D" id="1.10.30.10">
    <property type="entry name" value="High mobility group box domain"/>
    <property type="match status" value="1"/>
</dbReference>